<dbReference type="RefSeq" id="WP_318595750.1">
    <property type="nucleotide sequence ID" value="NZ_JAWSTH010000005.1"/>
</dbReference>
<protein>
    <submittedName>
        <fullName evidence="10">Murein biosynthesis integral membrane protein MurJ</fullName>
    </submittedName>
</protein>
<feature type="compositionally biased region" description="Basic and acidic residues" evidence="8">
    <location>
        <begin position="1"/>
        <end position="10"/>
    </location>
</feature>
<evidence type="ECO:0000256" key="8">
    <source>
        <dbReference type="SAM" id="MobiDB-lite"/>
    </source>
</evidence>
<keyword evidence="11" id="KW-1185">Reference proteome</keyword>
<keyword evidence="2" id="KW-1003">Cell membrane</keyword>
<dbReference type="CDD" id="cd13123">
    <property type="entry name" value="MATE_MurJ_like"/>
    <property type="match status" value="1"/>
</dbReference>
<feature type="transmembrane region" description="Helical" evidence="9">
    <location>
        <begin position="254"/>
        <end position="274"/>
    </location>
</feature>
<dbReference type="Proteomes" id="UP001284601">
    <property type="component" value="Unassembled WGS sequence"/>
</dbReference>
<dbReference type="InterPro" id="IPR051050">
    <property type="entry name" value="Lipid_II_flippase_MurJ/MviN"/>
</dbReference>
<proteinExistence type="inferred from homology"/>
<evidence type="ECO:0000256" key="5">
    <source>
        <dbReference type="ARBA" id="ARBA00022984"/>
    </source>
</evidence>
<evidence type="ECO:0000256" key="4">
    <source>
        <dbReference type="ARBA" id="ARBA00022960"/>
    </source>
</evidence>
<keyword evidence="3 9" id="KW-0812">Transmembrane</keyword>
<evidence type="ECO:0000256" key="6">
    <source>
        <dbReference type="ARBA" id="ARBA00022989"/>
    </source>
</evidence>
<dbReference type="PANTHER" id="PTHR47019:SF1">
    <property type="entry name" value="LIPID II FLIPPASE MURJ"/>
    <property type="match status" value="1"/>
</dbReference>
<evidence type="ECO:0000256" key="3">
    <source>
        <dbReference type="ARBA" id="ARBA00022692"/>
    </source>
</evidence>
<dbReference type="NCBIfam" id="TIGR01695">
    <property type="entry name" value="murJ_mviN"/>
    <property type="match status" value="1"/>
</dbReference>
<feature type="transmembrane region" description="Helical" evidence="9">
    <location>
        <begin position="156"/>
        <end position="177"/>
    </location>
</feature>
<dbReference type="EMBL" id="JAWSTH010000005">
    <property type="protein sequence ID" value="MDW5593489.1"/>
    <property type="molecule type" value="Genomic_DNA"/>
</dbReference>
<evidence type="ECO:0000256" key="1">
    <source>
        <dbReference type="ARBA" id="ARBA00004651"/>
    </source>
</evidence>
<evidence type="ECO:0000256" key="9">
    <source>
        <dbReference type="SAM" id="Phobius"/>
    </source>
</evidence>
<feature type="transmembrane region" description="Helical" evidence="9">
    <location>
        <begin position="378"/>
        <end position="395"/>
    </location>
</feature>
<name>A0ABU4HL97_9ACTN</name>
<organism evidence="10 11">
    <name type="scientific">Conexibacter stalactiti</name>
    <dbReference type="NCBI Taxonomy" id="1940611"/>
    <lineage>
        <taxon>Bacteria</taxon>
        <taxon>Bacillati</taxon>
        <taxon>Actinomycetota</taxon>
        <taxon>Thermoleophilia</taxon>
        <taxon>Solirubrobacterales</taxon>
        <taxon>Conexibacteraceae</taxon>
        <taxon>Conexibacter</taxon>
    </lineage>
</organism>
<keyword evidence="6 9" id="KW-1133">Transmembrane helix</keyword>
<accession>A0ABU4HL97</accession>
<feature type="transmembrane region" description="Helical" evidence="9">
    <location>
        <begin position="407"/>
        <end position="427"/>
    </location>
</feature>
<dbReference type="Pfam" id="PF03023">
    <property type="entry name" value="MurJ"/>
    <property type="match status" value="1"/>
</dbReference>
<dbReference type="HAMAP" id="MF_02078">
    <property type="entry name" value="MurJ_MviN"/>
    <property type="match status" value="1"/>
</dbReference>
<feature type="transmembrane region" description="Helical" evidence="9">
    <location>
        <begin position="338"/>
        <end position="358"/>
    </location>
</feature>
<dbReference type="PANTHER" id="PTHR47019">
    <property type="entry name" value="LIPID II FLIPPASE MURJ"/>
    <property type="match status" value="1"/>
</dbReference>
<feature type="transmembrane region" description="Helical" evidence="9">
    <location>
        <begin position="433"/>
        <end position="454"/>
    </location>
</feature>
<feature type="compositionally biased region" description="Basic residues" evidence="8">
    <location>
        <begin position="544"/>
        <end position="553"/>
    </location>
</feature>
<feature type="transmembrane region" description="Helical" evidence="9">
    <location>
        <begin position="184"/>
        <end position="205"/>
    </location>
</feature>
<sequence length="587" mass="63567">MTAETADERTAAPAAPEQGGQGGGSRRARNTLIFSAATGLSRIAGLIREIVASSYFGTSGAFSAFTIAFQVPNLVRSLFADAALSAAFVPVFTELLERREQREAFRLASTLCLVIIAALGAITALFILGAGVIMPLFTSDTFSAQLDSLTIGLSQVLFPIVVLLGINGLVVGILNTYDHFTIPAIAPLVWNVVIIVVLVVGRPFFEGDDQMYAYAIGVLLGTLVQLAMSVAVLPRVGFRFQFAFDWRDARILQVFKLMLPVTISLGIINFDLLINSSLGTLVSEEAPRAIDAAFRIYMLPQGMFSVAVATVLFPVLSRYAARRDLPGLRHTMADGMRLIWLLLTPAAAITLVLAEPITRLVYQRGAFDDASTEMVSTALFWFSLSLPFSGLNLLLSRTFFSLQKPWFPTAMALGSLVVNVIVSLLLYKPYGVAGLVLGTVVSNIAMTIGQMWGVRRLLQGSLELPETFASMARVTAASAVLGGVAWFVWWGLNDALGQSLPAQIISVGVAIATGTAFYVAAILHWRVPEGQQIYNMVAGRLAGRRRKPKRRVPPPRPREPRGRAASAPRTAAARRRAPPRRRPPRRP</sequence>
<feature type="transmembrane region" description="Helical" evidence="9">
    <location>
        <begin position="474"/>
        <end position="492"/>
    </location>
</feature>
<feature type="transmembrane region" description="Helical" evidence="9">
    <location>
        <begin position="108"/>
        <end position="136"/>
    </location>
</feature>
<keyword evidence="4" id="KW-0133">Cell shape</keyword>
<dbReference type="InterPro" id="IPR004268">
    <property type="entry name" value="MurJ"/>
</dbReference>
<reference evidence="11" key="1">
    <citation type="submission" date="2023-07" db="EMBL/GenBank/DDBJ databases">
        <title>Conexibacter stalactiti sp. nov., isolated from stalactites in a lava cave and emended description of the genus Conexibacter.</title>
        <authorList>
            <person name="Lee S.D."/>
        </authorList>
    </citation>
    <scope>NUCLEOTIDE SEQUENCE [LARGE SCALE GENOMIC DNA]</scope>
    <source>
        <strain evidence="11">KCTC 39840</strain>
    </source>
</reference>
<feature type="non-terminal residue" evidence="10">
    <location>
        <position position="587"/>
    </location>
</feature>
<keyword evidence="7 9" id="KW-0472">Membrane</keyword>
<feature type="transmembrane region" description="Helical" evidence="9">
    <location>
        <begin position="211"/>
        <end position="233"/>
    </location>
</feature>
<gene>
    <name evidence="10" type="primary">murJ</name>
    <name evidence="10" type="ORF">R7226_04020</name>
</gene>
<feature type="transmembrane region" description="Helical" evidence="9">
    <location>
        <begin position="504"/>
        <end position="525"/>
    </location>
</feature>
<dbReference type="PRINTS" id="PR01806">
    <property type="entry name" value="VIRFACTRMVIN"/>
</dbReference>
<feature type="region of interest" description="Disordered" evidence="8">
    <location>
        <begin position="1"/>
        <end position="27"/>
    </location>
</feature>
<comment type="subcellular location">
    <subcellularLocation>
        <location evidence="1">Cell membrane</location>
        <topology evidence="1">Multi-pass membrane protein</topology>
    </subcellularLocation>
</comment>
<evidence type="ECO:0000313" key="10">
    <source>
        <dbReference type="EMBL" id="MDW5593489.1"/>
    </source>
</evidence>
<evidence type="ECO:0000256" key="7">
    <source>
        <dbReference type="ARBA" id="ARBA00023136"/>
    </source>
</evidence>
<feature type="region of interest" description="Disordered" evidence="8">
    <location>
        <begin position="544"/>
        <end position="587"/>
    </location>
</feature>
<evidence type="ECO:0000256" key="2">
    <source>
        <dbReference type="ARBA" id="ARBA00022475"/>
    </source>
</evidence>
<comment type="caution">
    <text evidence="10">The sequence shown here is derived from an EMBL/GenBank/DDBJ whole genome shotgun (WGS) entry which is preliminary data.</text>
</comment>
<feature type="compositionally biased region" description="Basic residues" evidence="8">
    <location>
        <begin position="572"/>
        <end position="587"/>
    </location>
</feature>
<keyword evidence="5" id="KW-0573">Peptidoglycan synthesis</keyword>
<feature type="transmembrane region" description="Helical" evidence="9">
    <location>
        <begin position="294"/>
        <end position="317"/>
    </location>
</feature>
<evidence type="ECO:0000313" key="11">
    <source>
        <dbReference type="Proteomes" id="UP001284601"/>
    </source>
</evidence>